<dbReference type="EMBL" id="LAVV01010638">
    <property type="protein sequence ID" value="KNZ48760.1"/>
    <property type="molecule type" value="Genomic_DNA"/>
</dbReference>
<sequence>MAFGYSGVSLRLTNNVITAKHFESAQKIWLSIKEHFALSQSSIRERIFNEFLYIKFDEDVVQLFVTNIKVEIKKLVNVGIELPQDIPSPLKISKLSPDSQVEEYMHSYKDMTVDGSKVSACY</sequence>
<organism evidence="1 2">
    <name type="scientific">Puccinia sorghi</name>
    <dbReference type="NCBI Taxonomy" id="27349"/>
    <lineage>
        <taxon>Eukaryota</taxon>
        <taxon>Fungi</taxon>
        <taxon>Dikarya</taxon>
        <taxon>Basidiomycota</taxon>
        <taxon>Pucciniomycotina</taxon>
        <taxon>Pucciniomycetes</taxon>
        <taxon>Pucciniales</taxon>
        <taxon>Pucciniaceae</taxon>
        <taxon>Puccinia</taxon>
    </lineage>
</organism>
<gene>
    <name evidence="1" type="ORF">VP01_5426g1</name>
</gene>
<comment type="caution">
    <text evidence="1">The sequence shown here is derived from an EMBL/GenBank/DDBJ whole genome shotgun (WGS) entry which is preliminary data.</text>
</comment>
<proteinExistence type="predicted"/>
<reference evidence="1 2" key="1">
    <citation type="submission" date="2015-08" db="EMBL/GenBank/DDBJ databases">
        <title>Next Generation Sequencing and Analysis of the Genome of Puccinia sorghi L Schw, the Causal Agent of Maize Common Rust.</title>
        <authorList>
            <person name="Rochi L."/>
            <person name="Burguener G."/>
            <person name="Darino M."/>
            <person name="Turjanski A."/>
            <person name="Kreff E."/>
            <person name="Dieguez M.J."/>
            <person name="Sacco F."/>
        </authorList>
    </citation>
    <scope>NUCLEOTIDE SEQUENCE [LARGE SCALE GENOMIC DNA]</scope>
    <source>
        <strain evidence="1 2">RO10H11247</strain>
    </source>
</reference>
<name>A0A0L6ULR0_9BASI</name>
<dbReference type="AlphaFoldDB" id="A0A0L6ULR0"/>
<evidence type="ECO:0000313" key="2">
    <source>
        <dbReference type="Proteomes" id="UP000037035"/>
    </source>
</evidence>
<protein>
    <submittedName>
        <fullName evidence="1">Uncharacterized protein</fullName>
    </submittedName>
</protein>
<accession>A0A0L6ULR0</accession>
<dbReference type="Proteomes" id="UP000037035">
    <property type="component" value="Unassembled WGS sequence"/>
</dbReference>
<dbReference type="OrthoDB" id="8042871at2759"/>
<dbReference type="VEuPathDB" id="FungiDB:VP01_5426g1"/>
<evidence type="ECO:0000313" key="1">
    <source>
        <dbReference type="EMBL" id="KNZ48760.1"/>
    </source>
</evidence>
<keyword evidence="2" id="KW-1185">Reference proteome</keyword>